<sequence length="37" mass="4442">MNVVRELFYFWSSVNGKPLWIVVQESLITKFFYGDDL</sequence>
<evidence type="ECO:0000313" key="2">
    <source>
        <dbReference type="Proteomes" id="UP000663760"/>
    </source>
</evidence>
<gene>
    <name evidence="1" type="ORF">SI8410_05007124</name>
</gene>
<evidence type="ECO:0000313" key="1">
    <source>
        <dbReference type="EMBL" id="CAA7396461.1"/>
    </source>
</evidence>
<proteinExistence type="predicted"/>
<dbReference type="AlphaFoldDB" id="A0A7I8KFJ1"/>
<keyword evidence="2" id="KW-1185">Reference proteome</keyword>
<dbReference type="Proteomes" id="UP000663760">
    <property type="component" value="Chromosome 5"/>
</dbReference>
<accession>A0A7I8KFJ1</accession>
<organism evidence="1 2">
    <name type="scientific">Spirodela intermedia</name>
    <name type="common">Intermediate duckweed</name>
    <dbReference type="NCBI Taxonomy" id="51605"/>
    <lineage>
        <taxon>Eukaryota</taxon>
        <taxon>Viridiplantae</taxon>
        <taxon>Streptophyta</taxon>
        <taxon>Embryophyta</taxon>
        <taxon>Tracheophyta</taxon>
        <taxon>Spermatophyta</taxon>
        <taxon>Magnoliopsida</taxon>
        <taxon>Liliopsida</taxon>
        <taxon>Araceae</taxon>
        <taxon>Lemnoideae</taxon>
        <taxon>Spirodela</taxon>
    </lineage>
</organism>
<name>A0A7I8KFJ1_SPIIN</name>
<dbReference type="EMBL" id="LR746268">
    <property type="protein sequence ID" value="CAA7396461.1"/>
    <property type="molecule type" value="Genomic_DNA"/>
</dbReference>
<reference evidence="1" key="1">
    <citation type="submission" date="2020-02" db="EMBL/GenBank/DDBJ databases">
        <authorList>
            <person name="Scholz U."/>
            <person name="Mascher M."/>
            <person name="Fiebig A."/>
        </authorList>
    </citation>
    <scope>NUCLEOTIDE SEQUENCE</scope>
</reference>
<protein>
    <submittedName>
        <fullName evidence="1">Uncharacterized protein</fullName>
    </submittedName>
</protein>